<comment type="subcellular location">
    <subcellularLocation>
        <location evidence="1">Cell membrane</location>
        <topology evidence="1">Peripheral membrane protein</topology>
    </subcellularLocation>
</comment>
<keyword evidence="4" id="KW-0547">Nucleotide-binding</keyword>
<dbReference type="Pfam" id="PF03459">
    <property type="entry name" value="TOBE"/>
    <property type="match status" value="1"/>
</dbReference>
<evidence type="ECO:0000256" key="7">
    <source>
        <dbReference type="ARBA" id="ARBA00038781"/>
    </source>
</evidence>
<keyword evidence="20" id="KW-1185">Reference proteome</keyword>
<dbReference type="PROSITE" id="PS50893">
    <property type="entry name" value="ABC_TRANSPORTER_2"/>
    <property type="match status" value="1"/>
</dbReference>
<dbReference type="SMART" id="SM00382">
    <property type="entry name" value="AAA"/>
    <property type="match status" value="1"/>
</dbReference>
<organism evidence="19 20">
    <name type="scientific">Methanospirillum stamsii</name>
    <dbReference type="NCBI Taxonomy" id="1277351"/>
    <lineage>
        <taxon>Archaea</taxon>
        <taxon>Methanobacteriati</taxon>
        <taxon>Methanobacteriota</taxon>
        <taxon>Stenosarchaea group</taxon>
        <taxon>Methanomicrobia</taxon>
        <taxon>Methanomicrobiales</taxon>
        <taxon>Methanospirillaceae</taxon>
        <taxon>Methanospirillum</taxon>
    </lineage>
</organism>
<evidence type="ECO:0000256" key="2">
    <source>
        <dbReference type="ARBA" id="ARBA00022448"/>
    </source>
</evidence>
<name>A0A2V2NG11_9EURY</name>
<feature type="domain" description="ABC transporter" evidence="17">
    <location>
        <begin position="2"/>
        <end position="231"/>
    </location>
</feature>
<evidence type="ECO:0000256" key="11">
    <source>
        <dbReference type="ARBA" id="ARBA00050355"/>
    </source>
</evidence>
<dbReference type="AlphaFoldDB" id="A0A2V2NG11"/>
<dbReference type="Pfam" id="PF00005">
    <property type="entry name" value="ABC_tran"/>
    <property type="match status" value="1"/>
</dbReference>
<dbReference type="GO" id="GO:1902495">
    <property type="term" value="C:transmembrane transporter complex"/>
    <property type="evidence" value="ECO:0007669"/>
    <property type="project" value="UniProtKB-ARBA"/>
</dbReference>
<evidence type="ECO:0000256" key="6">
    <source>
        <dbReference type="ARBA" id="ARBA00038307"/>
    </source>
</evidence>
<dbReference type="GeneID" id="97607954"/>
<comment type="function">
    <text evidence="13">Part of the ABC transporter complex XacGHIJK involved in the uptake of xylose and arabinose. Responsible for energy coupling to the transport system.</text>
</comment>
<evidence type="ECO:0000256" key="13">
    <source>
        <dbReference type="ARBA" id="ARBA00053454"/>
    </source>
</evidence>
<sequence>MLHTENLSKDMGEFILRNVTLDITPGEYLVIIGPTGAGKTILLETIAGFYPPDSGKIIMDGRDITNIPPKDRNICMVYQDYMLFPHLTVEENIGFGLKTRKKDPEYIRKKTVEMARLLSIDHLLHRKPETLSGGEQQRAAIARSLVMEPNLLLLDEPLSALDGQTRDKLRTELRRIHDITNVTVVHITHNFEEVFSLADRVAIMNKGEIVQIGNPDEVFRKPESEFIASFTGMENIFKGSCSHQDGISAIKIDGHIVYSATCLGEREVYATIRPEDILLSKDPIVSSARNSFKGRITDIKNNGMVIKVTIDVGIPVVSIMTRRGWDELQMNEGEEVYLTFKASAVHVF</sequence>
<comment type="subunit">
    <text evidence="7">The complex is composed of two ATP-binding proteins (WtpC), two transmembrane proteins (WtpB) and a solute-binding protein (WtpA).</text>
</comment>
<dbReference type="GO" id="GO:0005524">
    <property type="term" value="F:ATP binding"/>
    <property type="evidence" value="ECO:0007669"/>
    <property type="project" value="UniProtKB-KW"/>
</dbReference>
<dbReference type="GO" id="GO:0016887">
    <property type="term" value="F:ATP hydrolysis activity"/>
    <property type="evidence" value="ECO:0007669"/>
    <property type="project" value="InterPro"/>
</dbReference>
<keyword evidence="3" id="KW-0500">Molybdenum</keyword>
<dbReference type="RefSeq" id="WP_109940760.1">
    <property type="nucleotide sequence ID" value="NZ_CP176366.1"/>
</dbReference>
<keyword evidence="5" id="KW-0067">ATP-binding</keyword>
<evidence type="ECO:0000313" key="19">
    <source>
        <dbReference type="EMBL" id="PWR74541.1"/>
    </source>
</evidence>
<dbReference type="NCBIfam" id="NF040840">
    <property type="entry name" value="tungstate_WtpC"/>
    <property type="match status" value="1"/>
</dbReference>
<comment type="similarity">
    <text evidence="6">Belongs to the ABC transporter superfamily. Sulfate/tungstate importer (TC 3.A.1.6) family.</text>
</comment>
<comment type="caution">
    <text evidence="19">The sequence shown here is derived from an EMBL/GenBank/DDBJ whole genome shotgun (WGS) entry which is preliminary data.</text>
</comment>
<dbReference type="FunFam" id="3.40.50.300:FF:000042">
    <property type="entry name" value="Maltose/maltodextrin ABC transporter, ATP-binding protein"/>
    <property type="match status" value="1"/>
</dbReference>
<evidence type="ECO:0000256" key="16">
    <source>
        <dbReference type="ARBA" id="ARBA00066315"/>
    </source>
</evidence>
<dbReference type="InterPro" id="IPR003439">
    <property type="entry name" value="ABC_transporter-like_ATP-bd"/>
</dbReference>
<evidence type="ECO:0000256" key="12">
    <source>
        <dbReference type="ARBA" id="ARBA00051890"/>
    </source>
</evidence>
<reference evidence="19 20" key="1">
    <citation type="submission" date="2018-05" db="EMBL/GenBank/DDBJ databases">
        <title>Draft genome of Methanospirillum stamsii Pt1.</title>
        <authorList>
            <person name="Dueholm M.S."/>
            <person name="Nielsen P.H."/>
            <person name="Bakmann L.F."/>
            <person name="Otzen D.E."/>
        </authorList>
    </citation>
    <scope>NUCLEOTIDE SEQUENCE [LARGE SCALE GENOMIC DNA]</scope>
    <source>
        <strain evidence="19 20">Pt1</strain>
    </source>
</reference>
<evidence type="ECO:0000256" key="15">
    <source>
        <dbReference type="ARBA" id="ARBA00065962"/>
    </source>
</evidence>
<dbReference type="Gene3D" id="3.40.50.300">
    <property type="entry name" value="P-loop containing nucleotide triphosphate hydrolases"/>
    <property type="match status" value="1"/>
</dbReference>
<dbReference type="InterPro" id="IPR008995">
    <property type="entry name" value="Mo/tungstate-bd_C_term_dom"/>
</dbReference>
<dbReference type="InterPro" id="IPR053428">
    <property type="entry name" value="Molybdate/tungstate_ABC-ATPase"/>
</dbReference>
<evidence type="ECO:0000256" key="14">
    <source>
        <dbReference type="ARBA" id="ARBA00061029"/>
    </source>
</evidence>
<comment type="catalytic activity">
    <reaction evidence="12">
        <text>L-arabinose(out) + ATP + H2O = L-arabinose(in) + ADP + phosphate + H(+)</text>
        <dbReference type="Rhea" id="RHEA:30007"/>
        <dbReference type="ChEBI" id="CHEBI:15377"/>
        <dbReference type="ChEBI" id="CHEBI:15378"/>
        <dbReference type="ChEBI" id="CHEBI:17535"/>
        <dbReference type="ChEBI" id="CHEBI:30616"/>
        <dbReference type="ChEBI" id="CHEBI:43474"/>
        <dbReference type="ChEBI" id="CHEBI:456216"/>
        <dbReference type="EC" id="7.5.2.13"/>
    </reaction>
    <physiologicalReaction direction="left-to-right" evidence="12">
        <dbReference type="Rhea" id="RHEA:30008"/>
    </physiologicalReaction>
</comment>
<evidence type="ECO:0000256" key="5">
    <source>
        <dbReference type="ARBA" id="ARBA00022840"/>
    </source>
</evidence>
<dbReference type="SUPFAM" id="SSF50331">
    <property type="entry name" value="MOP-like"/>
    <property type="match status" value="1"/>
</dbReference>
<comment type="catalytic activity">
    <reaction evidence="11">
        <text>D-xylose(out) + ATP + H2O = D-xylose(in) + ADP + phosphate + H(+)</text>
        <dbReference type="Rhea" id="RHEA:29899"/>
        <dbReference type="ChEBI" id="CHEBI:15377"/>
        <dbReference type="ChEBI" id="CHEBI:15378"/>
        <dbReference type="ChEBI" id="CHEBI:30616"/>
        <dbReference type="ChEBI" id="CHEBI:43474"/>
        <dbReference type="ChEBI" id="CHEBI:53455"/>
        <dbReference type="ChEBI" id="CHEBI:456216"/>
        <dbReference type="EC" id="7.5.2.13"/>
    </reaction>
    <physiologicalReaction direction="left-to-right" evidence="11">
        <dbReference type="Rhea" id="RHEA:29900"/>
    </physiologicalReaction>
</comment>
<proteinExistence type="inferred from homology"/>
<evidence type="ECO:0000256" key="3">
    <source>
        <dbReference type="ARBA" id="ARBA00022505"/>
    </source>
</evidence>
<evidence type="ECO:0000256" key="1">
    <source>
        <dbReference type="ARBA" id="ARBA00004202"/>
    </source>
</evidence>
<dbReference type="InterPro" id="IPR005116">
    <property type="entry name" value="Transp-assoc_OB_typ1"/>
</dbReference>
<protein>
    <recommendedName>
        <fullName evidence="9">Molybdate/tungstate import ATP-binding protein WtpC</fullName>
        <ecNumber evidence="8">7.3.2.6</ecNumber>
        <ecNumber evidence="16">7.5.2.13</ecNumber>
    </recommendedName>
</protein>
<dbReference type="InterPro" id="IPR003593">
    <property type="entry name" value="AAA+_ATPase"/>
</dbReference>
<dbReference type="GO" id="GO:1901238">
    <property type="term" value="F:ABC-type tungstate transporter activity"/>
    <property type="evidence" value="ECO:0007669"/>
    <property type="project" value="UniProtKB-EC"/>
</dbReference>
<dbReference type="Gene3D" id="2.40.50.100">
    <property type="match status" value="1"/>
</dbReference>
<dbReference type="EMBL" id="QGMZ01000017">
    <property type="protein sequence ID" value="PWR74541.1"/>
    <property type="molecule type" value="Genomic_DNA"/>
</dbReference>
<dbReference type="EC" id="7.3.2.6" evidence="8"/>
<dbReference type="GO" id="GO:0005886">
    <property type="term" value="C:plasma membrane"/>
    <property type="evidence" value="ECO:0007669"/>
    <property type="project" value="UniProtKB-SubCell"/>
</dbReference>
<evidence type="ECO:0000256" key="8">
    <source>
        <dbReference type="ARBA" id="ARBA00039025"/>
    </source>
</evidence>
<dbReference type="SUPFAM" id="SSF52540">
    <property type="entry name" value="P-loop containing nucleoside triphosphate hydrolases"/>
    <property type="match status" value="1"/>
</dbReference>
<dbReference type="InterPro" id="IPR004606">
    <property type="entry name" value="Mop_domain"/>
</dbReference>
<evidence type="ECO:0000256" key="10">
    <source>
        <dbReference type="ARBA" id="ARBA00047936"/>
    </source>
</evidence>
<dbReference type="GO" id="GO:0015689">
    <property type="term" value="P:molybdate ion transport"/>
    <property type="evidence" value="ECO:0007669"/>
    <property type="project" value="InterPro"/>
</dbReference>
<dbReference type="PANTHER" id="PTHR42781">
    <property type="entry name" value="SPERMIDINE/PUTRESCINE IMPORT ATP-BINDING PROTEIN POTA"/>
    <property type="match status" value="1"/>
</dbReference>
<gene>
    <name evidence="19" type="ORF">DLD82_08830</name>
</gene>
<comment type="catalytic activity">
    <reaction evidence="10">
        <text>tungstate(in) + ATP + H2O = tungstate(out) + ADP + phosphate + H(+)</text>
        <dbReference type="Rhea" id="RHEA:35027"/>
        <dbReference type="ChEBI" id="CHEBI:15377"/>
        <dbReference type="ChEBI" id="CHEBI:15378"/>
        <dbReference type="ChEBI" id="CHEBI:30616"/>
        <dbReference type="ChEBI" id="CHEBI:43474"/>
        <dbReference type="ChEBI" id="CHEBI:46502"/>
        <dbReference type="ChEBI" id="CHEBI:456216"/>
        <dbReference type="EC" id="7.3.2.6"/>
    </reaction>
</comment>
<evidence type="ECO:0000256" key="4">
    <source>
        <dbReference type="ARBA" id="ARBA00022741"/>
    </source>
</evidence>
<accession>A0A2V2NG11</accession>
<dbReference type="EC" id="7.5.2.13" evidence="16"/>
<dbReference type="OrthoDB" id="18368at2157"/>
<evidence type="ECO:0000256" key="9">
    <source>
        <dbReference type="ARBA" id="ARBA00041133"/>
    </source>
</evidence>
<evidence type="ECO:0000259" key="18">
    <source>
        <dbReference type="PROSITE" id="PS51866"/>
    </source>
</evidence>
<evidence type="ECO:0000259" key="17">
    <source>
        <dbReference type="PROSITE" id="PS50893"/>
    </source>
</evidence>
<comment type="similarity">
    <text evidence="14">Belongs to the ABC transporter superfamily. Carbohydrate uptake transporter-1 (CUT1) (TC 3.A.1.1) family.</text>
</comment>
<dbReference type="InterPro" id="IPR017871">
    <property type="entry name" value="ABC_transporter-like_CS"/>
</dbReference>
<keyword evidence="2" id="KW-0813">Transport</keyword>
<feature type="domain" description="Mop" evidence="18">
    <location>
        <begin position="285"/>
        <end position="348"/>
    </location>
</feature>
<dbReference type="PANTHER" id="PTHR42781:SF7">
    <property type="entry name" value="MOLYBDENUM ABC TRANSPORTER, ATP-BINDING PROTEIN"/>
    <property type="match status" value="1"/>
</dbReference>
<evidence type="ECO:0000313" key="20">
    <source>
        <dbReference type="Proteomes" id="UP000245934"/>
    </source>
</evidence>
<comment type="subunit">
    <text evidence="15">The complex is composed of two ATP-binding proteins (XacJ and XacK), two transmembrane proteins (XacH and XacI) and a solute-binding protein (XacG).</text>
</comment>
<dbReference type="CDD" id="cd03299">
    <property type="entry name" value="ABC_ModC_like"/>
    <property type="match status" value="1"/>
</dbReference>
<dbReference type="PROSITE" id="PS51866">
    <property type="entry name" value="MOP"/>
    <property type="match status" value="1"/>
</dbReference>
<dbReference type="InterPro" id="IPR050093">
    <property type="entry name" value="ABC_SmlMolc_Importer"/>
</dbReference>
<dbReference type="PROSITE" id="PS00211">
    <property type="entry name" value="ABC_TRANSPORTER_1"/>
    <property type="match status" value="1"/>
</dbReference>
<dbReference type="Proteomes" id="UP000245934">
    <property type="component" value="Unassembled WGS sequence"/>
</dbReference>
<dbReference type="InterPro" id="IPR027417">
    <property type="entry name" value="P-loop_NTPase"/>
</dbReference>